<dbReference type="STRING" id="1765967.BW247_13415"/>
<dbReference type="InterPro" id="IPR050194">
    <property type="entry name" value="Glycosyltransferase_grp1"/>
</dbReference>
<dbReference type="KEGG" id="afy:BW247_13415"/>
<dbReference type="EMBL" id="CP019434">
    <property type="protein sequence ID" value="APZ43967.1"/>
    <property type="molecule type" value="Genomic_DNA"/>
</dbReference>
<organism evidence="3 4">
    <name type="scientific">Acidihalobacter ferrooxydans</name>
    <dbReference type="NCBI Taxonomy" id="1765967"/>
    <lineage>
        <taxon>Bacteria</taxon>
        <taxon>Pseudomonadati</taxon>
        <taxon>Pseudomonadota</taxon>
        <taxon>Gammaproteobacteria</taxon>
        <taxon>Chromatiales</taxon>
        <taxon>Ectothiorhodospiraceae</taxon>
        <taxon>Acidihalobacter</taxon>
    </lineage>
</organism>
<feature type="domain" description="Glycosyltransferase subfamily 4-like N-terminal" evidence="2">
    <location>
        <begin position="17"/>
        <end position="185"/>
    </location>
</feature>
<name>A0A1P8UJF4_9GAMM</name>
<dbReference type="InterPro" id="IPR028098">
    <property type="entry name" value="Glyco_trans_4-like_N"/>
</dbReference>
<evidence type="ECO:0000313" key="3">
    <source>
        <dbReference type="EMBL" id="APZ43967.1"/>
    </source>
</evidence>
<evidence type="ECO:0000259" key="1">
    <source>
        <dbReference type="Pfam" id="PF00534"/>
    </source>
</evidence>
<dbReference type="CDD" id="cd03801">
    <property type="entry name" value="GT4_PimA-like"/>
    <property type="match status" value="1"/>
</dbReference>
<dbReference type="Pfam" id="PF00534">
    <property type="entry name" value="Glycos_transf_1"/>
    <property type="match status" value="1"/>
</dbReference>
<gene>
    <name evidence="3" type="ORF">BW247_13415</name>
</gene>
<dbReference type="Pfam" id="PF13439">
    <property type="entry name" value="Glyco_transf_4"/>
    <property type="match status" value="1"/>
</dbReference>
<feature type="domain" description="Glycosyl transferase family 1" evidence="1">
    <location>
        <begin position="196"/>
        <end position="343"/>
    </location>
</feature>
<dbReference type="PANTHER" id="PTHR45947">
    <property type="entry name" value="SULFOQUINOVOSYL TRANSFERASE SQD2"/>
    <property type="match status" value="1"/>
</dbReference>
<proteinExistence type="predicted"/>
<accession>A0A1P8UJF4</accession>
<dbReference type="InterPro" id="IPR001296">
    <property type="entry name" value="Glyco_trans_1"/>
</dbReference>
<dbReference type="SUPFAM" id="SSF53756">
    <property type="entry name" value="UDP-Glycosyltransferase/glycogen phosphorylase"/>
    <property type="match status" value="1"/>
</dbReference>
<sequence>MAILKILILADVPPDVIGGAEMQAWRLARAWRDAGHDVEIAGHRIPDVMREGIRLHHLPVFKRAGRALRGATYFAALAWFLTARKRSSYDLIYCRFIGEAALSMAVLKQLRLIHAPLVAVPAASGREGNADLALLHSLPATDRLIGLLNRQCDCVNYIAPGIEQTFREAGLAPRQTTRIPNGVDLPAWEAREPPGPELLFVGRLAPQKGLDLLLPVLARLRASGRDFLCTLIGDGPLRGKLESQARDLGLGDCVTFMGAQPQTVVRAQLAKARAFVLPSRYEGLSNAALEALAHGVPCVLSRCGGVDACLTEESGWVFDVGDATGLETALQAALDLTPQRHAAMSRACRKLVEEHFSLEKVARQYLDCFSVLVSAKA</sequence>
<dbReference type="AlphaFoldDB" id="A0A1P8UJF4"/>
<dbReference type="PANTHER" id="PTHR45947:SF14">
    <property type="entry name" value="SLL1723 PROTEIN"/>
    <property type="match status" value="1"/>
</dbReference>
<reference evidence="3 4" key="1">
    <citation type="submission" date="2017-01" db="EMBL/GenBank/DDBJ databases">
        <title>Draft sequence of Acidihalobacter ferrooxidans strain DSM 14175 (strain V8).</title>
        <authorList>
            <person name="Khaleque H.N."/>
            <person name="Ramsay J.P."/>
            <person name="Murphy R.J.T."/>
            <person name="Kaksonen A.H."/>
            <person name="Boxall N.J."/>
            <person name="Watkin E.L.J."/>
        </authorList>
    </citation>
    <scope>NUCLEOTIDE SEQUENCE [LARGE SCALE GENOMIC DNA]</scope>
    <source>
        <strain evidence="3 4">V8</strain>
    </source>
</reference>
<protein>
    <recommendedName>
        <fullName evidence="5">Glycosyl transferase family 1 domain-containing protein</fullName>
    </recommendedName>
</protein>
<dbReference type="GO" id="GO:0016757">
    <property type="term" value="F:glycosyltransferase activity"/>
    <property type="evidence" value="ECO:0007669"/>
    <property type="project" value="InterPro"/>
</dbReference>
<evidence type="ECO:0008006" key="5">
    <source>
        <dbReference type="Google" id="ProtNLM"/>
    </source>
</evidence>
<evidence type="ECO:0000313" key="4">
    <source>
        <dbReference type="Proteomes" id="UP000243807"/>
    </source>
</evidence>
<keyword evidence="4" id="KW-1185">Reference proteome</keyword>
<dbReference type="Proteomes" id="UP000243807">
    <property type="component" value="Chromosome"/>
</dbReference>
<evidence type="ECO:0000259" key="2">
    <source>
        <dbReference type="Pfam" id="PF13439"/>
    </source>
</evidence>
<dbReference type="Gene3D" id="3.40.50.2000">
    <property type="entry name" value="Glycogen Phosphorylase B"/>
    <property type="match status" value="2"/>
</dbReference>